<reference evidence="1" key="2">
    <citation type="submission" date="2025-09" db="UniProtKB">
        <authorList>
            <consortium name="EnsemblPlants"/>
        </authorList>
    </citation>
    <scope>IDENTIFICATION</scope>
</reference>
<dbReference type="EnsemblPlants" id="AVESA.00010b.r2.6CG1111900.1">
    <property type="protein sequence ID" value="AVESA.00010b.r2.6CG1111900.1.CDS"/>
    <property type="gene ID" value="AVESA.00010b.r2.6CG1111900"/>
</dbReference>
<proteinExistence type="predicted"/>
<dbReference type="Proteomes" id="UP001732700">
    <property type="component" value="Chromosome 6C"/>
</dbReference>
<reference evidence="1" key="1">
    <citation type="submission" date="2021-05" db="EMBL/GenBank/DDBJ databases">
        <authorList>
            <person name="Scholz U."/>
            <person name="Mascher M."/>
            <person name="Fiebig A."/>
        </authorList>
    </citation>
    <scope>NUCLEOTIDE SEQUENCE [LARGE SCALE GENOMIC DNA]</scope>
</reference>
<evidence type="ECO:0000313" key="1">
    <source>
        <dbReference type="EnsemblPlants" id="AVESA.00010b.r2.6CG1111900.1.CDS"/>
    </source>
</evidence>
<evidence type="ECO:0000313" key="2">
    <source>
        <dbReference type="Proteomes" id="UP001732700"/>
    </source>
</evidence>
<sequence length="492" mass="53800">MDLSSQSSAAGLKVLTQEKNGAVGEKVDAAERRGAMLGASLVASGLGTEGGVVPEMNGVASGGEMIAASDGRGAGTKVGAAPEANILGISVAAGLQMQGDRFYCHQCRQPRTRVAPACKGGSKKKGNCLLKYCVRCIHNRYPEIADEVLQEEAWECPKCQNICDCSVCMKNKGKAPTGQKVCPGRKRKGSVDDTPANKKPLFKAEDTDAYEDNIDLPRGTLVTCVAGIELHPEDVGTAIQFLECCRLFGQIFKLREGQPEQTVKEIAGGFQLREVPSVVSDLHINLLSIIEKGKTKACGYPRHGDEWIRKVRECIAKSTLAAKDLTLDCLNQGVSGYKNMTPCKLDVLNCLCIEALSSQREPKESVAKEKKSAATKKLKLLEERRKDLTEPMDGGESASNEKIENISSQIKEAHAVKQWATNELEELGRVSKTALIRLDKGVAYWKLDGYSSNNTNIMRQEFDDENTVNNNDKWFMFTEEEQKVIEDHLAKR</sequence>
<keyword evidence="2" id="KW-1185">Reference proteome</keyword>
<name>A0ACD5Z6B5_AVESA</name>
<accession>A0ACD5Z6B5</accession>
<protein>
    <submittedName>
        <fullName evidence="1">Uncharacterized protein</fullName>
    </submittedName>
</protein>
<organism evidence="1 2">
    <name type="scientific">Avena sativa</name>
    <name type="common">Oat</name>
    <dbReference type="NCBI Taxonomy" id="4498"/>
    <lineage>
        <taxon>Eukaryota</taxon>
        <taxon>Viridiplantae</taxon>
        <taxon>Streptophyta</taxon>
        <taxon>Embryophyta</taxon>
        <taxon>Tracheophyta</taxon>
        <taxon>Spermatophyta</taxon>
        <taxon>Magnoliopsida</taxon>
        <taxon>Liliopsida</taxon>
        <taxon>Poales</taxon>
        <taxon>Poaceae</taxon>
        <taxon>BOP clade</taxon>
        <taxon>Pooideae</taxon>
        <taxon>Poodae</taxon>
        <taxon>Poeae</taxon>
        <taxon>Poeae Chloroplast Group 1 (Aveneae type)</taxon>
        <taxon>Aveninae</taxon>
        <taxon>Avena</taxon>
    </lineage>
</organism>